<accession>C1ABY0</accession>
<feature type="transmembrane region" description="Helical" evidence="2">
    <location>
        <begin position="409"/>
        <end position="430"/>
    </location>
</feature>
<dbReference type="KEGG" id="gau:GAU_2965"/>
<dbReference type="AlphaFoldDB" id="C1ABY0"/>
<feature type="region of interest" description="Disordered" evidence="1">
    <location>
        <begin position="142"/>
        <end position="180"/>
    </location>
</feature>
<evidence type="ECO:0000313" key="3">
    <source>
        <dbReference type="EMBL" id="BAH40007.1"/>
    </source>
</evidence>
<organism evidence="3 4">
    <name type="scientific">Gemmatimonas aurantiaca (strain DSM 14586 / JCM 11422 / NBRC 100505 / T-27)</name>
    <dbReference type="NCBI Taxonomy" id="379066"/>
    <lineage>
        <taxon>Bacteria</taxon>
        <taxon>Pseudomonadati</taxon>
        <taxon>Gemmatimonadota</taxon>
        <taxon>Gemmatimonadia</taxon>
        <taxon>Gemmatimonadales</taxon>
        <taxon>Gemmatimonadaceae</taxon>
        <taxon>Gemmatimonas</taxon>
    </lineage>
</organism>
<dbReference type="EMBL" id="AP009153">
    <property type="protein sequence ID" value="BAH40007.1"/>
    <property type="molecule type" value="Genomic_DNA"/>
</dbReference>
<feature type="transmembrane region" description="Helical" evidence="2">
    <location>
        <begin position="472"/>
        <end position="493"/>
    </location>
</feature>
<dbReference type="STRING" id="379066.GAU_2965"/>
<reference evidence="4" key="1">
    <citation type="submission" date="2006-03" db="EMBL/GenBank/DDBJ databases">
        <title>Complete genome sequence of Gemmatimonas aurantiaca T-27 that represents a novel phylum Gemmatimonadetes.</title>
        <authorList>
            <person name="Takasaki K."/>
            <person name="Ichikawa N."/>
            <person name="Miura H."/>
            <person name="Matsushita S."/>
            <person name="Watanabe Y."/>
            <person name="Oguchi A."/>
            <person name="Ankai A."/>
            <person name="Yashiro I."/>
            <person name="Takahashi M."/>
            <person name="Terui Y."/>
            <person name="Fukui S."/>
            <person name="Yokoyama H."/>
            <person name="Tanikawa S."/>
            <person name="Hanada S."/>
            <person name="Kamagata Y."/>
            <person name="Fujita N."/>
        </authorList>
    </citation>
    <scope>NUCLEOTIDE SEQUENCE [LARGE SCALE GENOMIC DNA]</scope>
    <source>
        <strain evidence="4">T-27 / DSM 14586 / JCM 11422 / NBRC 100505</strain>
    </source>
</reference>
<dbReference type="Proteomes" id="UP000002209">
    <property type="component" value="Chromosome"/>
</dbReference>
<keyword evidence="4" id="KW-1185">Reference proteome</keyword>
<keyword evidence="2" id="KW-0472">Membrane</keyword>
<gene>
    <name evidence="3" type="ordered locus">GAU_2965</name>
</gene>
<evidence type="ECO:0000256" key="1">
    <source>
        <dbReference type="SAM" id="MobiDB-lite"/>
    </source>
</evidence>
<feature type="transmembrane region" description="Helical" evidence="2">
    <location>
        <begin position="442"/>
        <end position="460"/>
    </location>
</feature>
<keyword evidence="2" id="KW-0812">Transmembrane</keyword>
<keyword evidence="2" id="KW-1133">Transmembrane helix</keyword>
<evidence type="ECO:0000313" key="4">
    <source>
        <dbReference type="Proteomes" id="UP000002209"/>
    </source>
</evidence>
<dbReference type="HOGENOM" id="CLU_530762_0_0_0"/>
<name>C1ABY0_GEMAT</name>
<sequence>MRAWRTSAAWLTRTTSVTPTSELSMCVRRHRRKGVRIRRHATLLLSAVIFAVWSPATIGAQAKASIQKSRLPVAVQKKLEQGQMKVTMPSGAVQEVRSPVEANSVQVPVGAVVLARSDSVARPASATIQKAVLDRARMNGIQLEPSAGSSGSSGAGSGTRPRPGSGSGSGAQPSVEPAVEAVRPPSAVADADVVVIDVPIDIVGPQGTSGAVRAWRPYVIHPSRLGYDSERDRFTGQVLVGLRSANGDGSVAPLSGPVGISLVTEATVSPDQITFPAGSVDAARVAVTTINAADSVALHLHANGLDAGEQVRISLALPTVLRFENPPPQFQAFGAEPRWVTIGTYGASLGRPVRVRISGGSARVEPDTATIEPGGSVRVKVTAEDIGTFRLSAAGNGVIGTSVVLNSVWPIRFVLSILLGGLAGALFVDLRGKRRRTGQARKYLYAVLGAVLSVTAWVSLGVNLTQVPIGNALLSTLGVFAFAFIGAAFGVWVDGKQTGASAKPPTPASEPAG</sequence>
<proteinExistence type="predicted"/>
<evidence type="ECO:0000256" key="2">
    <source>
        <dbReference type="SAM" id="Phobius"/>
    </source>
</evidence>
<protein>
    <submittedName>
        <fullName evidence="3">Hypothetical membrane protein</fullName>
    </submittedName>
</protein>